<dbReference type="RefSeq" id="WP_353302135.1">
    <property type="nucleotide sequence ID" value="NZ_BAABWN010000003.1"/>
</dbReference>
<evidence type="ECO:0000313" key="3">
    <source>
        <dbReference type="EMBL" id="GAA6167532.1"/>
    </source>
</evidence>
<evidence type="ECO:0000256" key="1">
    <source>
        <dbReference type="SAM" id="Phobius"/>
    </source>
</evidence>
<reference evidence="3 4" key="1">
    <citation type="submission" date="2024-04" db="EMBL/GenBank/DDBJ databases">
        <title>Draft genome sequence of Sessilibacter corallicola NBRC 116591.</title>
        <authorList>
            <person name="Miyakawa T."/>
            <person name="Kusuya Y."/>
            <person name="Miura T."/>
        </authorList>
    </citation>
    <scope>NUCLEOTIDE SEQUENCE [LARGE SCALE GENOMIC DNA]</scope>
    <source>
        <strain evidence="3 4">KU-00831-HH</strain>
    </source>
</reference>
<feature type="transmembrane region" description="Helical" evidence="1">
    <location>
        <begin position="15"/>
        <end position="35"/>
    </location>
</feature>
<organism evidence="3 4">
    <name type="scientific">Sessilibacter corallicola</name>
    <dbReference type="NCBI Taxonomy" id="2904075"/>
    <lineage>
        <taxon>Bacteria</taxon>
        <taxon>Pseudomonadati</taxon>
        <taxon>Pseudomonadota</taxon>
        <taxon>Gammaproteobacteria</taxon>
        <taxon>Cellvibrionales</taxon>
        <taxon>Cellvibrionaceae</taxon>
        <taxon>Sessilibacter</taxon>
    </lineage>
</organism>
<keyword evidence="1" id="KW-0472">Membrane</keyword>
<dbReference type="Proteomes" id="UP001465153">
    <property type="component" value="Unassembled WGS sequence"/>
</dbReference>
<gene>
    <name evidence="3" type="ORF">NBRC116591_13420</name>
</gene>
<keyword evidence="4" id="KW-1185">Reference proteome</keyword>
<comment type="caution">
    <text evidence="3">The sequence shown here is derived from an EMBL/GenBank/DDBJ whole genome shotgun (WGS) entry which is preliminary data.</text>
</comment>
<evidence type="ECO:0000313" key="4">
    <source>
        <dbReference type="Proteomes" id="UP001465153"/>
    </source>
</evidence>
<feature type="domain" description="Type 4 fimbrial biogenesis protein PilX N-terminal" evidence="2">
    <location>
        <begin position="14"/>
        <end position="63"/>
    </location>
</feature>
<dbReference type="InterPro" id="IPR025746">
    <property type="entry name" value="PilX_N_dom"/>
</dbReference>
<keyword evidence="1" id="KW-0812">Transmembrane</keyword>
<name>A0ABQ0A7A6_9GAMM</name>
<protein>
    <recommendedName>
        <fullName evidence="2">Type 4 fimbrial biogenesis protein PilX N-terminal domain-containing protein</fullName>
    </recommendedName>
</protein>
<dbReference type="EMBL" id="BAABWN010000003">
    <property type="protein sequence ID" value="GAA6167532.1"/>
    <property type="molecule type" value="Genomic_DNA"/>
</dbReference>
<proteinExistence type="predicted"/>
<sequence length="183" mass="19603">MIKKYPGAQPLNQRGAVLIISLVVLTVLTIVVLSANRGVVIQERMTSAIRESNVAFQSAESGLVEAELFIETIPGIAIFSDVGANGLYTQNNGPADYSDPAVWDPGITRLAAETAPGYETRYFIENLGAFAIGGIAQDISLNNDYSQPEIDTVAEVFRVVVRTVGPNGQPVRIIAGYYSANLN</sequence>
<evidence type="ECO:0000259" key="2">
    <source>
        <dbReference type="Pfam" id="PF14341"/>
    </source>
</evidence>
<keyword evidence="1" id="KW-1133">Transmembrane helix</keyword>
<dbReference type="Pfam" id="PF14341">
    <property type="entry name" value="PilX_N"/>
    <property type="match status" value="1"/>
</dbReference>
<accession>A0ABQ0A7A6</accession>